<protein>
    <submittedName>
        <fullName evidence="1">Uncharacterized protein</fullName>
    </submittedName>
</protein>
<dbReference type="Pfam" id="PF14882">
    <property type="entry name" value="INT_rpt"/>
    <property type="match status" value="1"/>
</dbReference>
<sequence length="829" mass="97818">MSIKNKSLFKDVTASQYLNLLYKKSIIASYRTKPLRRDLFANYSLDFKSFINHLNSNQNYISIIKVIEDLSNKNTPDFELFYLKNGSYYSHNEIGLAFLRQKSRSSLENLKITSETSFKILVDKYNEAILDNHVDIEQLNWDFLLIFKTFFGTIELSELIELYLDILLDEKEYDGCEIIETILFDENLAPNHYFLQKNPFIFEKIIKCWCFTDKKTLSKSVFDKMFQYIDENFEMMKDAFEFHNLTPEQQIVYSNKIKNNIKKEDRDSYFETLTNIPKTWSFVNLTQINNVFRLNLIDENYYKKRIVKLEDNKKITDNYENEIESFNFLVLNADADIPKQIDDNEYFHYHNVYDFYELNSSQKAEYKTAFNGKSNLHKVKKYVSFRIVRINDAYYKDEITSDSAINELHFLSQFTSIYENNHVENIKAFESVKKSNLSEKINKCIYAISEYTRCFNNGICVYHNEYYYRFYISLEYSDAIKLPEEVLDIIIQGGNISNEEWNKWSQIGSNITYEANKLIERSYSELRSAKIEKELLLQLIKNTDNDCSVFMSMFHEKAASNTRCRFIGSVISKLISAYMKIKDFEKAIYWSDIFIDTISKYPFVYPTCKPEEIHSKREECIGKLKLITEKNKPKQSVFLSFEEAKIFVKTLNLKSEKEWREFRKSGLKPENIPSSPEKVYKNAGWNGFADWLGYNLSIIGSDFLSFEDAKNFVKTLNLKSVSEWKELKKSGLKPENIPASPENVYKNEGWNGFEDWLGYEKVSRSVLIDCLDFEDAKLFVHQLNINSFREWRAYCKSGDKPNNIPSNPKEVYKNKGWNGFADWLGYKTV</sequence>
<dbReference type="RefSeq" id="WP_035637611.1">
    <property type="nucleotide sequence ID" value="NZ_CP017479.1"/>
</dbReference>
<dbReference type="KEGG" id="fgl:EM308_16810"/>
<proteinExistence type="predicted"/>
<evidence type="ECO:0000313" key="1">
    <source>
        <dbReference type="EMBL" id="AOW11012.1"/>
    </source>
</evidence>
<gene>
    <name evidence="1" type="ORF">EM308_16810</name>
</gene>
<evidence type="ECO:0000313" key="2">
    <source>
        <dbReference type="Proteomes" id="UP000175968"/>
    </source>
</evidence>
<name>A0AAC9I9F7_9FLAO</name>
<accession>A0AAC9I9F7</accession>
<dbReference type="Proteomes" id="UP000175968">
    <property type="component" value="Chromosome"/>
</dbReference>
<reference evidence="1 2" key="1">
    <citation type="submission" date="2016-10" db="EMBL/GenBank/DDBJ databases">
        <title>Flavobacterium gilvum sp. nov., isolated from stream water.</title>
        <authorList>
            <person name="Shin S.-K."/>
            <person name="Cho Y.-J."/>
            <person name="Yi H."/>
        </authorList>
    </citation>
    <scope>NUCLEOTIDE SEQUENCE [LARGE SCALE GENOMIC DNA]</scope>
    <source>
        <strain evidence="1 2">EM1308</strain>
    </source>
</reference>
<dbReference type="AlphaFoldDB" id="A0AAC9I9F7"/>
<dbReference type="EMBL" id="CP017479">
    <property type="protein sequence ID" value="AOW11012.1"/>
    <property type="molecule type" value="Genomic_DNA"/>
</dbReference>
<keyword evidence="2" id="KW-1185">Reference proteome</keyword>
<dbReference type="InterPro" id="IPR028229">
    <property type="entry name" value="Integrase_rpt"/>
</dbReference>
<organism evidence="1 2">
    <name type="scientific">Flavobacterium gilvum</name>
    <dbReference type="NCBI Taxonomy" id="1492737"/>
    <lineage>
        <taxon>Bacteria</taxon>
        <taxon>Pseudomonadati</taxon>
        <taxon>Bacteroidota</taxon>
        <taxon>Flavobacteriia</taxon>
        <taxon>Flavobacteriales</taxon>
        <taxon>Flavobacteriaceae</taxon>
        <taxon>Flavobacterium</taxon>
    </lineage>
</organism>